<evidence type="ECO:0000259" key="11">
    <source>
        <dbReference type="PROSITE" id="PS50022"/>
    </source>
</evidence>
<feature type="domain" description="F5/8 type C" evidence="11">
    <location>
        <begin position="15"/>
        <end position="173"/>
    </location>
</feature>
<protein>
    <recommendedName>
        <fullName evidence="3">glucan endo-1,3-beta-D-glucosidase</fullName>
        <ecNumber evidence="3">3.2.1.39</ecNumber>
    </recommendedName>
</protein>
<dbReference type="KEGG" id="acht:bsdcttw_21050"/>
<dbReference type="GO" id="GO:0042973">
    <property type="term" value="F:glucan endo-1,3-beta-D-glucosidase activity"/>
    <property type="evidence" value="ECO:0007669"/>
    <property type="project" value="UniProtKB-EC"/>
</dbReference>
<keyword evidence="4 10" id="KW-0732">Signal</keyword>
<proteinExistence type="inferred from homology"/>
<evidence type="ECO:0000313" key="13">
    <source>
        <dbReference type="EMBL" id="BCJ99064.1"/>
    </source>
</evidence>
<dbReference type="CDD" id="cd04080">
    <property type="entry name" value="CBM6_cellulase-like"/>
    <property type="match status" value="4"/>
</dbReference>
<dbReference type="InterPro" id="IPR008979">
    <property type="entry name" value="Galactose-bd-like_sf"/>
</dbReference>
<feature type="domain" description="CBM6" evidence="12">
    <location>
        <begin position="1758"/>
        <end position="1875"/>
    </location>
</feature>
<organism evidence="13 14">
    <name type="scientific">Anaerocolumna chitinilytica</name>
    <dbReference type="NCBI Taxonomy" id="1727145"/>
    <lineage>
        <taxon>Bacteria</taxon>
        <taxon>Bacillati</taxon>
        <taxon>Bacillota</taxon>
        <taxon>Clostridia</taxon>
        <taxon>Lachnospirales</taxon>
        <taxon>Lachnospiraceae</taxon>
        <taxon>Anaerocolumna</taxon>
    </lineage>
</organism>
<evidence type="ECO:0000256" key="7">
    <source>
        <dbReference type="ARBA" id="ARBA00023295"/>
    </source>
</evidence>
<evidence type="ECO:0000256" key="10">
    <source>
        <dbReference type="SAM" id="SignalP"/>
    </source>
</evidence>
<keyword evidence="9" id="KW-0624">Polysaccharide degradation</keyword>
<evidence type="ECO:0000256" key="8">
    <source>
        <dbReference type="ARBA" id="ARBA00023316"/>
    </source>
</evidence>
<dbReference type="PROSITE" id="PS50022">
    <property type="entry name" value="FA58C_3"/>
    <property type="match status" value="2"/>
</dbReference>
<feature type="domain" description="CBM6" evidence="12">
    <location>
        <begin position="1547"/>
        <end position="1664"/>
    </location>
</feature>
<dbReference type="SMART" id="SM00606">
    <property type="entry name" value="CBD_IV"/>
    <property type="match status" value="4"/>
</dbReference>
<dbReference type="Pfam" id="PF22633">
    <property type="entry name" value="F5_F8_type_C_2"/>
    <property type="match status" value="1"/>
</dbReference>
<feature type="chain" id="PRO_5029555897" description="glucan endo-1,3-beta-D-glucosidase" evidence="10">
    <location>
        <begin position="29"/>
        <end position="1877"/>
    </location>
</feature>
<keyword evidence="14" id="KW-1185">Reference proteome</keyword>
<dbReference type="Pfam" id="PF00754">
    <property type="entry name" value="F5_F8_type_C"/>
    <property type="match status" value="1"/>
</dbReference>
<keyword evidence="5" id="KW-0378">Hydrolase</keyword>
<feature type="domain" description="F5/8 type C" evidence="11">
    <location>
        <begin position="181"/>
        <end position="325"/>
    </location>
</feature>
<evidence type="ECO:0000256" key="4">
    <source>
        <dbReference type="ARBA" id="ARBA00022729"/>
    </source>
</evidence>
<keyword evidence="8" id="KW-0961">Cell wall biogenesis/degradation</keyword>
<sequence>MNKRNKYIAFFCILSMLFEMIGIQQVKAAAGSYLLSLGRPAYASTANGGDVPARATDEDINTAWGASWNVDNQWIDVDLGASAKIDRVVLSWQSPNTYATQYQIQVSNDEVNWQTIYTQNNGTGGVRVPDVNGNNYCVEDLTVSGNGRYVRMYAAKCVTGYGVALRDYKIYGTGGITLPPKNTVNLALNKQVTVSSFLQPWWSKDANGNVTVPLTGAQAVDGNQSTYWLSDTTGDPNTQWMYVDLGQVYTIGEIDITWDAEFGRVYDIQVSNDAQSWTTVYRQLHGTGEAENIPLYATARYVRMQGIAMGRGSGYSIHEFKVLQYVTGDPHTTYTIGALPTPQTVTVGQGSYLTNDTTLAQPRDPKYITSNIKGPIPSNDWWTSVIYKRLSDGMAALPLMYQYYDTGLGFYYASKLFTAPNDGGMDTKCNNMDLYISTSSIVNTPVAKLDAYGDYSATIVFSDNDTPKMRNTLIKGSPYIYSTFTDPASVEVSGTTIVGLFDDNNKAILAKDGDTVTADHIGIEVTNTDTAPVTDTLIHDYGIFAPEGTVFTRVGSKIKISLGGGQNYMVVGVLPARSDLRYAYQHAYAFVTNTSVSYRYEEASANVVTTYTNTVDLKRTGFSSNSLMTLFPTQWKYTTAGLTNLSYTSARGTMKVLEGNAFTTTNKFYGITPSFGEPTESGSYSRTQMMNYLNTFKASVTKDYWVADPYWEGKKMHPLSMAILISQQLGEYEMRDEFISILRKILVNWLTYDGSEDYPYYMYYSSDWGTLIGQGGDHGMGINLSDHHFLWGYFTFAAGVVASYDKDFVNNYGGMVEQLLRDAQNPYRNDTIYPWMRNFDPYEGHSWAGGYGDNQSSNNQESSSEATFAWAGEYLWGLATGNNTYRDAGIWGFTLEVNAIEQYWFDYDQDNWASDYDPGVTGMVWGNAYTYGTYFSGNPSCIYGIHWLPVSPVLTYLGYKPAVAARINSDYRRDENDYQAKLAAQGTPNADPEGWFHITWPFEALSDPQAVINKWDDSKLPDDERFNSYWFVQNMAAKGNRATDIWSSNWTGYQVFKKGNQYSAVIWNPTDSTKFVQFCNSNGNIGSAYVPAKATLTVNPFINNGVPSLTIPAAVADPAPIAIPGLVEAENYYTNFSCMTESCSEGGLSLAYIDSGDSALYDVNVQTEGDYTFSVRAINNSSAQGQIQLKSNLSGSAVLSTVDIPVTGSWTTFTGTVHLKAGKQRLRLLFSKGGFNLNWFSILSGNATKVQNPVITPATGTYTAAQTITISEPTEGAAIYYTTNGTVPSKTNGTLYTGTFTVSATTTVKAIAYKTGMTDSDVTTSVITIAAVSQSLKIEAENYTAMSGVAAEPCADNGGGQNIGYIDTDDWMDYAVNIPAAGTYTVDYRVMGWNTAAQIQLKQGSTTLAATGVNTNNTWNTVTSATFTLQAGVQTIRVYAGGGGFNLNWLEFKPVSQAQKAATPVITPATGTYAAAQSVTITDGTSGVTVRFTTDGTNPSETVGTVYSGAFTISSTATVKAIAYKSGMTASDIATSVITISSAPVSLKVEAENYSSMSGVANEPCSDTGGGQNVGYIDTGDWMDYSITVATAGTYTVDYRVNGWNTGAQIQLMKDGNVLATTGTNTGDVWSTITSGNFSLTAGTYTIRIYSSGGGFNLNWMEFKLQGAAAKVAAPVITPASGSYGSVQTVTITDATQGAAIYYTTDGSTPSKTNGTLYTGTFTVSATTTVKAIASKIGMTDSDITSSVITITSGTVSVLVEAENYTAMSGVASEPCTDAGGGQNVGYLDTADWMDYSINITSSGTYTADFRVKGWDGGAQIQLIKDGSVLATVNTNTGDIWATVTSGTFSLTAGTYTIRTYISGGGFNLNWMKFIKA</sequence>
<dbReference type="Pfam" id="PF03422">
    <property type="entry name" value="CBM_6"/>
    <property type="match status" value="4"/>
</dbReference>
<dbReference type="InterPro" id="IPR006584">
    <property type="entry name" value="Cellulose-bd_IV"/>
</dbReference>
<dbReference type="PROSITE" id="PS51175">
    <property type="entry name" value="CBM6"/>
    <property type="match status" value="4"/>
</dbReference>
<dbReference type="EMBL" id="AP023368">
    <property type="protein sequence ID" value="BCJ99064.1"/>
    <property type="molecule type" value="Genomic_DNA"/>
</dbReference>
<accession>A0A7I8DP13</accession>
<dbReference type="PROSITE" id="PS52008">
    <property type="entry name" value="GH81"/>
    <property type="match status" value="1"/>
</dbReference>
<feature type="signal peptide" evidence="10">
    <location>
        <begin position="1"/>
        <end position="28"/>
    </location>
</feature>
<dbReference type="Gene3D" id="2.60.120.260">
    <property type="entry name" value="Galactose-binding domain-like"/>
    <property type="match status" value="6"/>
</dbReference>
<dbReference type="EC" id="3.2.1.39" evidence="3"/>
<reference evidence="13 14" key="2">
    <citation type="submission" date="2020-08" db="EMBL/GenBank/DDBJ databases">
        <authorList>
            <person name="Ueki A."/>
            <person name="Tonouchi A."/>
        </authorList>
    </citation>
    <scope>NUCLEOTIDE SEQUENCE [LARGE SCALE GENOMIC DNA]</scope>
    <source>
        <strain evidence="13 14">CTTW</strain>
    </source>
</reference>
<gene>
    <name evidence="13" type="ORF">bsdcttw_21050</name>
</gene>
<dbReference type="RefSeq" id="WP_185259344.1">
    <property type="nucleotide sequence ID" value="NZ_AP023368.1"/>
</dbReference>
<evidence type="ECO:0000256" key="6">
    <source>
        <dbReference type="ARBA" id="ARBA00023277"/>
    </source>
</evidence>
<evidence type="ECO:0000259" key="12">
    <source>
        <dbReference type="PROSITE" id="PS51175"/>
    </source>
</evidence>
<evidence type="ECO:0000256" key="9">
    <source>
        <dbReference type="ARBA" id="ARBA00023326"/>
    </source>
</evidence>
<evidence type="ECO:0000256" key="3">
    <source>
        <dbReference type="ARBA" id="ARBA00012780"/>
    </source>
</evidence>
<dbReference type="Proteomes" id="UP000515703">
    <property type="component" value="Chromosome"/>
</dbReference>
<dbReference type="GO" id="GO:0071555">
    <property type="term" value="P:cell wall organization"/>
    <property type="evidence" value="ECO:0007669"/>
    <property type="project" value="UniProtKB-KW"/>
</dbReference>
<dbReference type="GO" id="GO:0000272">
    <property type="term" value="P:polysaccharide catabolic process"/>
    <property type="evidence" value="ECO:0007669"/>
    <property type="project" value="UniProtKB-KW"/>
</dbReference>
<evidence type="ECO:0000313" key="14">
    <source>
        <dbReference type="Proteomes" id="UP000515703"/>
    </source>
</evidence>
<reference evidence="13 14" key="1">
    <citation type="submission" date="2020-08" db="EMBL/GenBank/DDBJ databases">
        <title>Draft genome sequencing of an Anaerocolumna strain isolated from anoxic soil subjected to BSD treatment.</title>
        <authorList>
            <person name="Uek A."/>
            <person name="Tonouchi A."/>
        </authorList>
    </citation>
    <scope>NUCLEOTIDE SEQUENCE [LARGE SCALE GENOMIC DNA]</scope>
    <source>
        <strain evidence="13 14">CTTW</strain>
    </source>
</reference>
<dbReference type="InterPro" id="IPR000421">
    <property type="entry name" value="FA58C"/>
</dbReference>
<keyword evidence="6" id="KW-0119">Carbohydrate metabolism</keyword>
<dbReference type="Pfam" id="PF13290">
    <property type="entry name" value="CHB_HEX_C_1"/>
    <property type="match status" value="3"/>
</dbReference>
<dbReference type="PANTHER" id="PTHR31983">
    <property type="entry name" value="ENDO-1,3(4)-BETA-GLUCANASE 1"/>
    <property type="match status" value="1"/>
</dbReference>
<dbReference type="InterPro" id="IPR005084">
    <property type="entry name" value="CBM6"/>
</dbReference>
<feature type="domain" description="CBM6" evidence="12">
    <location>
        <begin position="1125"/>
        <end position="1243"/>
    </location>
</feature>
<keyword evidence="7" id="KW-0326">Glycosidase</keyword>
<evidence type="ECO:0000256" key="5">
    <source>
        <dbReference type="ARBA" id="ARBA00022801"/>
    </source>
</evidence>
<feature type="domain" description="CBM6" evidence="12">
    <location>
        <begin position="1336"/>
        <end position="1453"/>
    </location>
</feature>
<comment type="similarity">
    <text evidence="2">Belongs to the glycosyl hydrolase 81 family.</text>
</comment>
<dbReference type="PANTHER" id="PTHR31983:SF0">
    <property type="entry name" value="GLUCAN ENDO-1,3-BETA-D-GLUCOSIDASE 2"/>
    <property type="match status" value="1"/>
</dbReference>
<dbReference type="GO" id="GO:0052861">
    <property type="term" value="F:endo-1,3(4)-beta-glucanase activity"/>
    <property type="evidence" value="ECO:0007669"/>
    <property type="project" value="InterPro"/>
</dbReference>
<dbReference type="Pfam" id="PF17652">
    <property type="entry name" value="Glyco_hydro81C"/>
    <property type="match status" value="1"/>
</dbReference>
<dbReference type="InterPro" id="IPR059177">
    <property type="entry name" value="GH29D-like_dom"/>
</dbReference>
<evidence type="ECO:0000256" key="2">
    <source>
        <dbReference type="ARBA" id="ARBA00010730"/>
    </source>
</evidence>
<name>A0A7I8DP13_9FIRM</name>
<dbReference type="InterPro" id="IPR040720">
    <property type="entry name" value="GH81_C"/>
</dbReference>
<comment type="catalytic activity">
    <reaction evidence="1">
        <text>Hydrolysis of (1-&gt;3)-beta-D-glucosidic linkages in (1-&gt;3)-beta-D-glucans.</text>
        <dbReference type="EC" id="3.2.1.39"/>
    </reaction>
</comment>
<dbReference type="SUPFAM" id="SSF49785">
    <property type="entry name" value="Galactose-binding domain-like"/>
    <property type="match status" value="6"/>
</dbReference>
<dbReference type="InterPro" id="IPR005200">
    <property type="entry name" value="Endo-beta-glucanase"/>
</dbReference>
<evidence type="ECO:0000256" key="1">
    <source>
        <dbReference type="ARBA" id="ARBA00000382"/>
    </source>
</evidence>
<dbReference type="GO" id="GO:0030246">
    <property type="term" value="F:carbohydrate binding"/>
    <property type="evidence" value="ECO:0007669"/>
    <property type="project" value="InterPro"/>
</dbReference>